<dbReference type="KEGG" id="eff:skT53_33530"/>
<keyword evidence="2" id="KW-1185">Reference proteome</keyword>
<proteinExistence type="predicted"/>
<organism evidence="1 2">
    <name type="scientific">Effusibacillus dendaii</name>
    <dbReference type="NCBI Taxonomy" id="2743772"/>
    <lineage>
        <taxon>Bacteria</taxon>
        <taxon>Bacillati</taxon>
        <taxon>Bacillota</taxon>
        <taxon>Bacilli</taxon>
        <taxon>Bacillales</taxon>
        <taxon>Alicyclobacillaceae</taxon>
        <taxon>Effusibacillus</taxon>
    </lineage>
</organism>
<gene>
    <name evidence="1" type="ORF">skT53_33530</name>
</gene>
<protein>
    <submittedName>
        <fullName evidence="1">Uncharacterized protein</fullName>
    </submittedName>
</protein>
<accession>A0A7I8DDU7</accession>
<dbReference type="Proteomes" id="UP000593802">
    <property type="component" value="Chromosome"/>
</dbReference>
<dbReference type="AlphaFoldDB" id="A0A7I8DDU7"/>
<evidence type="ECO:0000313" key="2">
    <source>
        <dbReference type="Proteomes" id="UP000593802"/>
    </source>
</evidence>
<name>A0A7I8DDU7_9BACL</name>
<sequence length="56" mass="6318">MAEKEPLFQVGEDVKDKAKGLYGKNPKLSLQSVNFSPGENSYLSKHYEQKVTNSEE</sequence>
<dbReference type="RefSeq" id="WP_200758987.1">
    <property type="nucleotide sequence ID" value="NZ_AP023366.1"/>
</dbReference>
<dbReference type="EMBL" id="AP023366">
    <property type="protein sequence ID" value="BCJ88368.1"/>
    <property type="molecule type" value="Genomic_DNA"/>
</dbReference>
<reference evidence="1 2" key="1">
    <citation type="submission" date="2020-08" db="EMBL/GenBank/DDBJ databases">
        <title>Complete Genome Sequence of Effusibacillus dendaii Strain skT53, Isolated from Farmland soil.</title>
        <authorList>
            <person name="Konishi T."/>
            <person name="Kawasaki H."/>
        </authorList>
    </citation>
    <scope>NUCLEOTIDE SEQUENCE [LARGE SCALE GENOMIC DNA]</scope>
    <source>
        <strain evidence="2">skT53</strain>
    </source>
</reference>
<evidence type="ECO:0000313" key="1">
    <source>
        <dbReference type="EMBL" id="BCJ88368.1"/>
    </source>
</evidence>